<feature type="transmembrane region" description="Helical" evidence="1">
    <location>
        <begin position="367"/>
        <end position="391"/>
    </location>
</feature>
<comment type="caution">
    <text evidence="2">The sequence shown here is derived from an EMBL/GenBank/DDBJ whole genome shotgun (WGS) entry which is preliminary data.</text>
</comment>
<name>A0ABP0QZC0_9DINO</name>
<feature type="transmembrane region" description="Helical" evidence="1">
    <location>
        <begin position="757"/>
        <end position="775"/>
    </location>
</feature>
<evidence type="ECO:0000313" key="3">
    <source>
        <dbReference type="Proteomes" id="UP001642464"/>
    </source>
</evidence>
<accession>A0ABP0QZC0</accession>
<feature type="transmembrane region" description="Helical" evidence="1">
    <location>
        <begin position="599"/>
        <end position="618"/>
    </location>
</feature>
<sequence>MWKGSFRKAAQHKSFGAVIGPRSCDERPVTYEVAVLVTCPVEEVQSLLSGGGDADWVVGHKYAVAAHLVQAIVEAENPAMDAVTTVLQRMGSAGSVVAVQLQASSDAKVVYPAEVQQVPVLFPMPSWADRPCWTTASNGYGFGGAGCVPCPNGTVAQYNQTAQRRECMPCAGSSLCQSACGHSGEACISCPPGMSNATGTCVECPPGHFAFTSGLSSCSVCPPGFVSVPSRRECEACPVGQYAPEAGLNACLHCQVGHEANGTGRSFCTSCPAGRFSLFGICQDCPLGSFQAASGQSKCHEDGLGQRSATTGTSIPVNAGPVNYPVSMRALKSANALLFLVDLVELLPAISYSASYVCAVGCLSWQLYVAIGIVLTLLYLVVYTSFAVFLATSASSASQPYLIMMKMLLNHCASMSVLMSCFFRSFAQSGLMELIISYLMITDGAPPCENELFSLPCLLQPWRTKALQDAFAHLASVPQVAYYSTALAQARAALASYQYNTALRLLLFWALLPLAAAMLPCLLLLIWLRLYMARHAQHWQPITDFATKIYFFGWDATSLYEPEVLERFMAISQTRLWGLSWPLMHSENWTKAEPKIRGLLASIGCCLVSPLLFLPRLLNHLDLLRFWSETEPLRMVMLYCLSFPAARRASQSLYCQELGQTGPDQVVLYYSGAIECSPSQSLHYLAALGALIWSLWPFLCWWQMCRSRKNGMEEAAFRRRYGIMLLGYNNSCWWWEVVVFLRKFFLIIAEVLPLSPLQRYFFISCVALAALIGQVTAKPSDQRFEDLLTGLEMKQLLVLLISSSLCMMTAQGWLQPFGVVIAVAVLHVLYVATVAFSMGLIRLTAADAQTFKRWEQGTRGCLKRFTKLLVTIKDRQSAGQPYVAYDNAHRFVSVLGSAAGRCPVPHLPIGRQLGEAGRASQWTSHMRQVRCKLSEVPRHLKDFTWVSLQQRRAVAREILFTVAYIAKSSAVMSSLLLDFVVRATFLIAAEQSRDAQDDDPQEVDKHAWQEANRRRDLLVIAKLAEEARLRAAVLGQVVPGGPALQEELRSEKDAVISWGHWDLCHAVQQRLLKEDRSLEPEDFVHLEESQTMAFEGEHVPTTPTAKQLQLPSAAESARALPHHEGQERVQQKVYKMFSPTIFRRGCTFQELKEALVVLRSTPWEELQLWLEFFERVWFREFLDNDKEIHLMAGTHLETGVGATASEILQSTSRRLHVKQLELDEVNIKVCLKWVRFVLYYYCGGIQAMSLGDVMRVRLSRPSQYLIKAEMAALEITDSEEGHEEQDLELHQSLEVIHRTVDEDALMRVEQGLDLALARGLSLEPTDLALERLERGIDFVLASDDPDCIGL</sequence>
<feature type="transmembrane region" description="Helical" evidence="1">
    <location>
        <begin position="723"/>
        <end position="745"/>
    </location>
</feature>
<dbReference type="SMART" id="SM01411">
    <property type="entry name" value="Ephrin_rec_like"/>
    <property type="match status" value="4"/>
</dbReference>
<evidence type="ECO:0000313" key="2">
    <source>
        <dbReference type="EMBL" id="CAK9093648.1"/>
    </source>
</evidence>
<evidence type="ECO:0000256" key="1">
    <source>
        <dbReference type="SAM" id="Phobius"/>
    </source>
</evidence>
<keyword evidence="3" id="KW-1185">Reference proteome</keyword>
<feature type="transmembrane region" description="Helical" evidence="1">
    <location>
        <begin position="820"/>
        <end position="843"/>
    </location>
</feature>
<feature type="transmembrane region" description="Helical" evidence="1">
    <location>
        <begin position="958"/>
        <end position="977"/>
    </location>
</feature>
<organism evidence="2 3">
    <name type="scientific">Durusdinium trenchii</name>
    <dbReference type="NCBI Taxonomy" id="1381693"/>
    <lineage>
        <taxon>Eukaryota</taxon>
        <taxon>Sar</taxon>
        <taxon>Alveolata</taxon>
        <taxon>Dinophyceae</taxon>
        <taxon>Suessiales</taxon>
        <taxon>Symbiodiniaceae</taxon>
        <taxon>Durusdinium</taxon>
    </lineage>
</organism>
<dbReference type="PANTHER" id="PTHR46967:SF2">
    <property type="entry name" value="SUSHI, VON WILLEBRAND FACTOR TYPE A, EGF AND PENTRAXIN DOMAIN-CONTAINING PROTEIN 1-LIKE"/>
    <property type="match status" value="1"/>
</dbReference>
<proteinExistence type="predicted"/>
<dbReference type="EMBL" id="CAXAMM010040496">
    <property type="protein sequence ID" value="CAK9093648.1"/>
    <property type="molecule type" value="Genomic_DNA"/>
</dbReference>
<protein>
    <submittedName>
        <fullName evidence="2">CUB and EGF-like domain-containing protein 1</fullName>
    </submittedName>
</protein>
<keyword evidence="1" id="KW-1133">Transmembrane helix</keyword>
<keyword evidence="1" id="KW-0472">Membrane</keyword>
<keyword evidence="1" id="KW-0812">Transmembrane</keyword>
<dbReference type="Gene3D" id="2.10.50.10">
    <property type="entry name" value="Tumor Necrosis Factor Receptor, subunit A, domain 2"/>
    <property type="match status" value="2"/>
</dbReference>
<feature type="transmembrane region" description="Helical" evidence="1">
    <location>
        <begin position="336"/>
        <end position="355"/>
    </location>
</feature>
<dbReference type="InterPro" id="IPR009030">
    <property type="entry name" value="Growth_fac_rcpt_cys_sf"/>
</dbReference>
<feature type="transmembrane region" description="Helical" evidence="1">
    <location>
        <begin position="506"/>
        <end position="528"/>
    </location>
</feature>
<reference evidence="2 3" key="1">
    <citation type="submission" date="2024-02" db="EMBL/GenBank/DDBJ databases">
        <authorList>
            <person name="Chen Y."/>
            <person name="Shah S."/>
            <person name="Dougan E. K."/>
            <person name="Thang M."/>
            <person name="Chan C."/>
        </authorList>
    </citation>
    <scope>NUCLEOTIDE SEQUENCE [LARGE SCALE GENOMIC DNA]</scope>
</reference>
<dbReference type="InterPro" id="IPR006212">
    <property type="entry name" value="Furin_repeat"/>
</dbReference>
<dbReference type="SMART" id="SM00261">
    <property type="entry name" value="FU"/>
    <property type="match status" value="2"/>
</dbReference>
<dbReference type="SUPFAM" id="SSF57184">
    <property type="entry name" value="Growth factor receptor domain"/>
    <property type="match status" value="1"/>
</dbReference>
<feature type="transmembrane region" description="Helical" evidence="1">
    <location>
        <begin position="682"/>
        <end position="702"/>
    </location>
</feature>
<dbReference type="Proteomes" id="UP001642464">
    <property type="component" value="Unassembled WGS sequence"/>
</dbReference>
<feature type="transmembrane region" description="Helical" evidence="1">
    <location>
        <begin position="796"/>
        <end position="814"/>
    </location>
</feature>
<dbReference type="PANTHER" id="PTHR46967">
    <property type="entry name" value="INSULIN-LIKE GROWTH FACTOR BINDING PROTEIN,N-TERMINAL"/>
    <property type="match status" value="1"/>
</dbReference>
<gene>
    <name evidence="2" type="ORF">SCF082_LOCUS44052</name>
</gene>